<name>D8LRG3_ECTSI</name>
<dbReference type="Pfam" id="PF15261">
    <property type="entry name" value="JHY"/>
    <property type="match status" value="1"/>
</dbReference>
<feature type="compositionally biased region" description="Low complexity" evidence="1">
    <location>
        <begin position="453"/>
        <end position="462"/>
    </location>
</feature>
<dbReference type="Proteomes" id="UP000002630">
    <property type="component" value="Unassembled WGS sequence"/>
</dbReference>
<feature type="compositionally biased region" description="Basic and acidic residues" evidence="1">
    <location>
        <begin position="53"/>
        <end position="67"/>
    </location>
</feature>
<reference evidence="2 3" key="1">
    <citation type="journal article" date="2010" name="Nature">
        <title>The Ectocarpus genome and the independent evolution of multicellularity in brown algae.</title>
        <authorList>
            <person name="Cock J.M."/>
            <person name="Sterck L."/>
            <person name="Rouze P."/>
            <person name="Scornet D."/>
            <person name="Allen A.E."/>
            <person name="Amoutzias G."/>
            <person name="Anthouard V."/>
            <person name="Artiguenave F."/>
            <person name="Aury J.M."/>
            <person name="Badger J.H."/>
            <person name="Beszteri B."/>
            <person name="Billiau K."/>
            <person name="Bonnet E."/>
            <person name="Bothwell J.H."/>
            <person name="Bowler C."/>
            <person name="Boyen C."/>
            <person name="Brownlee C."/>
            <person name="Carrano C.J."/>
            <person name="Charrier B."/>
            <person name="Cho G.Y."/>
            <person name="Coelho S.M."/>
            <person name="Collen J."/>
            <person name="Corre E."/>
            <person name="Da Silva C."/>
            <person name="Delage L."/>
            <person name="Delaroque N."/>
            <person name="Dittami S.M."/>
            <person name="Doulbeau S."/>
            <person name="Elias M."/>
            <person name="Farnham G."/>
            <person name="Gachon C.M."/>
            <person name="Gschloessl B."/>
            <person name="Heesch S."/>
            <person name="Jabbari K."/>
            <person name="Jubin C."/>
            <person name="Kawai H."/>
            <person name="Kimura K."/>
            <person name="Kloareg B."/>
            <person name="Kupper F.C."/>
            <person name="Lang D."/>
            <person name="Le Bail A."/>
            <person name="Leblanc C."/>
            <person name="Lerouge P."/>
            <person name="Lohr M."/>
            <person name="Lopez P.J."/>
            <person name="Martens C."/>
            <person name="Maumus F."/>
            <person name="Michel G."/>
            <person name="Miranda-Saavedra D."/>
            <person name="Morales J."/>
            <person name="Moreau H."/>
            <person name="Motomura T."/>
            <person name="Nagasato C."/>
            <person name="Napoli C.A."/>
            <person name="Nelson D.R."/>
            <person name="Nyvall-Collen P."/>
            <person name="Peters A.F."/>
            <person name="Pommier C."/>
            <person name="Potin P."/>
            <person name="Poulain J."/>
            <person name="Quesneville H."/>
            <person name="Read B."/>
            <person name="Rensing S.A."/>
            <person name="Ritter A."/>
            <person name="Rousvoal S."/>
            <person name="Samanta M."/>
            <person name="Samson G."/>
            <person name="Schroeder D.C."/>
            <person name="Segurens B."/>
            <person name="Strittmatter M."/>
            <person name="Tonon T."/>
            <person name="Tregear J.W."/>
            <person name="Valentin K."/>
            <person name="von Dassow P."/>
            <person name="Yamagishi T."/>
            <person name="Van de Peer Y."/>
            <person name="Wincker P."/>
        </authorList>
    </citation>
    <scope>NUCLEOTIDE SEQUENCE [LARGE SCALE GENOMIC DNA]</scope>
    <source>
        <strain evidence="3">Ec32 / CCAP1310/4</strain>
    </source>
</reference>
<feature type="compositionally biased region" description="Polar residues" evidence="1">
    <location>
        <begin position="315"/>
        <end position="326"/>
    </location>
</feature>
<feature type="compositionally biased region" description="Basic and acidic residues" evidence="1">
    <location>
        <begin position="418"/>
        <end position="435"/>
    </location>
</feature>
<accession>D8LRG3</accession>
<proteinExistence type="predicted"/>
<dbReference type="EMBL" id="FN649760">
    <property type="protein sequence ID" value="CBN75064.1"/>
    <property type="molecule type" value="Genomic_DNA"/>
</dbReference>
<sequence length="513" mass="57127">MDREDNGRLRRSIQRQEYDESWPPPGKDAGYSSNGYPEHVGGDEVFFGGARRTTGEPERVGEYDEHGNQPVELDNRSSGTGRRRIAQQQDGSYPPEEAGYLMRDYHHHDPEGPETRSLPRHYDVDGRVEGEFTNRDGNRERGDLQPNGCADGRTGVHDFGQRGPGGRSGEESGGRESYRCSPRVRYRQHHRHGDDHHESARHVRDGAGVGFTGRDSRNSSSSGSSDRGSIGRQNFTQVDVVDGSTVTDPGPSRAKRVEFSQGIQGPAHEPRVPRSSVRRHLVSPKAVPPQRAAASPKVQKCAQDSPAKRWRSQAERSISPVSTGTQPCAADSEDKTTALVKTPKDMLLFSKKARQVDYKPCTLKEYREAKPTGYVELGKLQPDLYTDELVAKRANAERIKEFSTNLRKINSDTAAARGDGDRRPRPKKKDQDSRTRALAFARKIPLPRKVVKAQQPPAADPGDPGERRRAGRRGRSGVPETEGWRSAEMTELEALEAMHDDMRKKVQEARSSF</sequence>
<feature type="region of interest" description="Disordered" evidence="1">
    <location>
        <begin position="404"/>
        <end position="488"/>
    </location>
</feature>
<feature type="compositionally biased region" description="Basic and acidic residues" evidence="1">
    <location>
        <begin position="103"/>
        <end position="114"/>
    </location>
</feature>
<feature type="compositionally biased region" description="Basic and acidic residues" evidence="1">
    <location>
        <begin position="192"/>
        <end position="205"/>
    </location>
</feature>
<keyword evidence="3" id="KW-1185">Reference proteome</keyword>
<evidence type="ECO:0000256" key="1">
    <source>
        <dbReference type="SAM" id="MobiDB-lite"/>
    </source>
</evidence>
<evidence type="ECO:0000313" key="3">
    <source>
        <dbReference type="Proteomes" id="UP000002630"/>
    </source>
</evidence>
<dbReference type="STRING" id="2880.D8LRG3"/>
<dbReference type="eggNOG" id="ENOG502S1SR">
    <property type="taxonomic scope" value="Eukaryota"/>
</dbReference>
<feature type="compositionally biased region" description="Polar residues" evidence="1">
    <location>
        <begin position="404"/>
        <end position="413"/>
    </location>
</feature>
<feature type="compositionally biased region" description="Basic and acidic residues" evidence="1">
    <location>
        <begin position="1"/>
        <end position="18"/>
    </location>
</feature>
<dbReference type="AlphaFoldDB" id="D8LRG3"/>
<dbReference type="InterPro" id="IPR027968">
    <property type="entry name" value="JHY"/>
</dbReference>
<feature type="compositionally biased region" description="Low complexity" evidence="1">
    <location>
        <begin position="218"/>
        <end position="232"/>
    </location>
</feature>
<feature type="compositionally biased region" description="Basic residues" evidence="1">
    <location>
        <begin position="182"/>
        <end position="191"/>
    </location>
</feature>
<feature type="compositionally biased region" description="Basic and acidic residues" evidence="1">
    <location>
        <begin position="120"/>
        <end position="143"/>
    </location>
</feature>
<organism evidence="2 3">
    <name type="scientific">Ectocarpus siliculosus</name>
    <name type="common">Brown alga</name>
    <name type="synonym">Conferva siliculosa</name>
    <dbReference type="NCBI Taxonomy" id="2880"/>
    <lineage>
        <taxon>Eukaryota</taxon>
        <taxon>Sar</taxon>
        <taxon>Stramenopiles</taxon>
        <taxon>Ochrophyta</taxon>
        <taxon>PX clade</taxon>
        <taxon>Phaeophyceae</taxon>
        <taxon>Ectocarpales</taxon>
        <taxon>Ectocarpaceae</taxon>
        <taxon>Ectocarpus</taxon>
    </lineage>
</organism>
<gene>
    <name evidence="2" type="ORF">Esi_0066_0068</name>
</gene>
<evidence type="ECO:0000313" key="2">
    <source>
        <dbReference type="EMBL" id="CBN75064.1"/>
    </source>
</evidence>
<feature type="region of interest" description="Disordered" evidence="1">
    <location>
        <begin position="1"/>
        <end position="337"/>
    </location>
</feature>
<protein>
    <submittedName>
        <fullName evidence="2">Uncharacterized protein</fullName>
    </submittedName>
</protein>
<feature type="compositionally biased region" description="Basic and acidic residues" evidence="1">
    <location>
        <begin position="168"/>
        <end position="178"/>
    </location>
</feature>
<dbReference type="InParanoid" id="D8LRG3"/>
<dbReference type="OrthoDB" id="62528at2759"/>
<feature type="compositionally biased region" description="Polar residues" evidence="1">
    <location>
        <begin position="76"/>
        <end position="91"/>
    </location>
</feature>